<dbReference type="EMBL" id="FLRD01000162">
    <property type="protein sequence ID" value="SBT50589.1"/>
    <property type="molecule type" value="Genomic_DNA"/>
</dbReference>
<organism evidence="1 4">
    <name type="scientific">Plasmodium ovale wallikeri</name>
    <dbReference type="NCBI Taxonomy" id="864142"/>
    <lineage>
        <taxon>Eukaryota</taxon>
        <taxon>Sar</taxon>
        <taxon>Alveolata</taxon>
        <taxon>Apicomplexa</taxon>
        <taxon>Aconoidasida</taxon>
        <taxon>Haemosporida</taxon>
        <taxon>Plasmodiidae</taxon>
        <taxon>Plasmodium</taxon>
        <taxon>Plasmodium (Plasmodium)</taxon>
    </lineage>
</organism>
<proteinExistence type="predicted"/>
<reference evidence="1" key="1">
    <citation type="submission" date="2016-05" db="EMBL/GenBank/DDBJ databases">
        <authorList>
            <person name="Lavstsen T."/>
            <person name="Jespersen J.S."/>
        </authorList>
    </citation>
    <scope>NUCLEOTIDE SEQUENCE [LARGE SCALE GENOMIC DNA]</scope>
</reference>
<evidence type="ECO:0000313" key="2">
    <source>
        <dbReference type="EMBL" id="SBT50899.1"/>
    </source>
</evidence>
<dbReference type="EMBL" id="FLRE01000202">
    <property type="protein sequence ID" value="SBT50899.1"/>
    <property type="molecule type" value="Genomic_DNA"/>
</dbReference>
<dbReference type="Proteomes" id="UP000078555">
    <property type="component" value="Unassembled WGS sequence"/>
</dbReference>
<name>A0A1A9A344_PLAOA</name>
<reference evidence="3 4" key="2">
    <citation type="submission" date="2016-05" db="EMBL/GenBank/DDBJ databases">
        <authorList>
            <person name="Naeem Raeece"/>
        </authorList>
    </citation>
    <scope>NUCLEOTIDE SEQUENCE [LARGE SCALE GENOMIC DNA]</scope>
</reference>
<evidence type="ECO:0000313" key="1">
    <source>
        <dbReference type="EMBL" id="SBT50589.1"/>
    </source>
</evidence>
<sequence length="69" mass="8032">MPGVRPMCDRCATDVRSMTDRKPICTQIKNCIKLKKRNGRVGHVRMSSFFKSQCYSKQEKKYNATCKQD</sequence>
<dbReference type="AlphaFoldDB" id="A0A1A9A344"/>
<gene>
    <name evidence="1" type="ORF">POVWA1_061630</name>
    <name evidence="2" type="ORF">POVWA2_061170</name>
</gene>
<keyword evidence="4" id="KW-1185">Reference proteome</keyword>
<accession>A0A1A9A344</accession>
<protein>
    <submittedName>
        <fullName evidence="1">Uncharacterized protein</fullName>
    </submittedName>
</protein>
<evidence type="ECO:0000313" key="3">
    <source>
        <dbReference type="Proteomes" id="UP000078550"/>
    </source>
</evidence>
<evidence type="ECO:0000313" key="4">
    <source>
        <dbReference type="Proteomes" id="UP000078555"/>
    </source>
</evidence>
<dbReference type="Proteomes" id="UP000078550">
    <property type="component" value="Unassembled WGS sequence"/>
</dbReference>